<keyword evidence="2" id="KW-1185">Reference proteome</keyword>
<dbReference type="Proteomes" id="UP001595909">
    <property type="component" value="Unassembled WGS sequence"/>
</dbReference>
<gene>
    <name evidence="1" type="ORF">ACFPEL_11595</name>
</gene>
<dbReference type="Pfam" id="PF11382">
    <property type="entry name" value="MctB"/>
    <property type="match status" value="1"/>
</dbReference>
<sequence>MSLRYHVVSIAAILLALALGVVLGASALSGRVLGALTTDRDELAGQVVALRGDRAAVDTRLQATERLVAAGAPSTVAGVLLGRGVAVVAAPGADPADVATVSDLVTRAGGRVTGRLALTDAALAPDRADALRALVPRLLPAGAQLPTTTDTGALTGSLLGSLLVARPGGTDEQTTGPEARTALQALSQAGYVQAPDALDPTPAELALVVAGGGTDPARDSTLARMTGELDRVGAGAVLAGRTGSGAVTAVRNDSALRSGLSTVDGLEGPSSQVAAILALREQADGRTGLYGPVAGTFTPRTAPAP</sequence>
<dbReference type="InterPro" id="IPR021522">
    <property type="entry name" value="MctB"/>
</dbReference>
<protein>
    <submittedName>
        <fullName evidence="1">Copper transporter</fullName>
    </submittedName>
</protein>
<accession>A0ABV9RFS5</accession>
<dbReference type="EMBL" id="JBHSIM010000022">
    <property type="protein sequence ID" value="MFC4833051.1"/>
    <property type="molecule type" value="Genomic_DNA"/>
</dbReference>
<comment type="caution">
    <text evidence="1">The sequence shown here is derived from an EMBL/GenBank/DDBJ whole genome shotgun (WGS) entry which is preliminary data.</text>
</comment>
<name>A0ABV9RFS5_9PSEU</name>
<organism evidence="1 2">
    <name type="scientific">Actinomycetospora chibensis</name>
    <dbReference type="NCBI Taxonomy" id="663606"/>
    <lineage>
        <taxon>Bacteria</taxon>
        <taxon>Bacillati</taxon>
        <taxon>Actinomycetota</taxon>
        <taxon>Actinomycetes</taxon>
        <taxon>Pseudonocardiales</taxon>
        <taxon>Pseudonocardiaceae</taxon>
        <taxon>Actinomycetospora</taxon>
    </lineage>
</organism>
<reference evidence="2" key="1">
    <citation type="journal article" date="2019" name="Int. J. Syst. Evol. Microbiol.">
        <title>The Global Catalogue of Microorganisms (GCM) 10K type strain sequencing project: providing services to taxonomists for standard genome sequencing and annotation.</title>
        <authorList>
            <consortium name="The Broad Institute Genomics Platform"/>
            <consortium name="The Broad Institute Genome Sequencing Center for Infectious Disease"/>
            <person name="Wu L."/>
            <person name="Ma J."/>
        </authorList>
    </citation>
    <scope>NUCLEOTIDE SEQUENCE [LARGE SCALE GENOMIC DNA]</scope>
    <source>
        <strain evidence="2">CCUG 50347</strain>
    </source>
</reference>
<proteinExistence type="predicted"/>
<evidence type="ECO:0000313" key="1">
    <source>
        <dbReference type="EMBL" id="MFC4833051.1"/>
    </source>
</evidence>
<evidence type="ECO:0000313" key="2">
    <source>
        <dbReference type="Proteomes" id="UP001595909"/>
    </source>
</evidence>
<dbReference type="RefSeq" id="WP_274192407.1">
    <property type="nucleotide sequence ID" value="NZ_BAABHN010000022.1"/>
</dbReference>